<feature type="binding site" evidence="4">
    <location>
        <position position="139"/>
    </location>
    <ligand>
        <name>D-ribulose 5-phosphate</name>
        <dbReference type="ChEBI" id="CHEBI:58121"/>
    </ligand>
</feature>
<dbReference type="GO" id="GO:0009052">
    <property type="term" value="P:pentose-phosphate shunt, non-oxidative branch"/>
    <property type="evidence" value="ECO:0007669"/>
    <property type="project" value="TreeGrafter"/>
</dbReference>
<dbReference type="Proteomes" id="UP000324575">
    <property type="component" value="Unassembled WGS sequence"/>
</dbReference>
<proteinExistence type="inferred from homology"/>
<dbReference type="PANTHER" id="PTHR30345:SF0">
    <property type="entry name" value="DNA DAMAGE-REPAIR_TOLERATION PROTEIN DRT102"/>
    <property type="match status" value="1"/>
</dbReference>
<feature type="binding site" evidence="4">
    <location>
        <begin position="73"/>
        <end position="77"/>
    </location>
    <ligand>
        <name>D-ribulose 5-phosphate</name>
        <dbReference type="ChEBI" id="CHEBI:58121"/>
    </ligand>
</feature>
<dbReference type="InterPro" id="IPR036569">
    <property type="entry name" value="RpiB_LacA_LacB_sf"/>
</dbReference>
<sequence>MESSPCYQRVGLASDHAGYEMKEFIRALLDKKGISYLDYGAYTPESVNYAVFGHRLAAAVENQEVSLGIAVCGSGNGINMTLNKHAGIRSALCWKEEIATLARMHNDANVLALPGRFLPMDEAEKIVETFLNTPFEGGRHVERIRSITAF</sequence>
<accession>A0A5M8NYY7</accession>
<protein>
    <submittedName>
        <fullName evidence="5">Ribose-5-phosphate isomerase B</fullName>
        <ecNumber evidence="5">5.3.1.6</ecNumber>
    </submittedName>
</protein>
<dbReference type="EMBL" id="SNRX01000020">
    <property type="protein sequence ID" value="KAA6301373.1"/>
    <property type="molecule type" value="Genomic_DNA"/>
</dbReference>
<dbReference type="PIRSF" id="PIRSF005384">
    <property type="entry name" value="RpiB_LacA_B"/>
    <property type="match status" value="1"/>
</dbReference>
<evidence type="ECO:0000256" key="1">
    <source>
        <dbReference type="ARBA" id="ARBA00008754"/>
    </source>
</evidence>
<evidence type="ECO:0000313" key="6">
    <source>
        <dbReference type="Proteomes" id="UP000324575"/>
    </source>
</evidence>
<name>A0A5M8NYY7_9BACT</name>
<feature type="active site" description="Proton donor" evidence="3">
    <location>
        <position position="105"/>
    </location>
</feature>
<dbReference type="NCBIfam" id="TIGR00689">
    <property type="entry name" value="rpiB_lacA_lacB"/>
    <property type="match status" value="1"/>
</dbReference>
<reference evidence="5 6" key="1">
    <citation type="submission" date="2019-03" db="EMBL/GenBank/DDBJ databases">
        <title>Single cell metagenomics reveals metabolic interactions within the superorganism composed of flagellate Streblomastix strix and complex community of Bacteroidetes bacteria on its surface.</title>
        <authorList>
            <person name="Treitli S.C."/>
            <person name="Kolisko M."/>
            <person name="Husnik F."/>
            <person name="Keeling P."/>
            <person name="Hampl V."/>
        </authorList>
    </citation>
    <scope>NUCLEOTIDE SEQUENCE [LARGE SCALE GENOMIC DNA]</scope>
    <source>
        <strain evidence="5">St1</strain>
    </source>
</reference>
<dbReference type="PANTHER" id="PTHR30345">
    <property type="entry name" value="RIBOSE-5-PHOSPHATE ISOMERASE B"/>
    <property type="match status" value="1"/>
</dbReference>
<feature type="binding site" evidence="4">
    <location>
        <position position="106"/>
    </location>
    <ligand>
        <name>D-ribulose 5-phosphate</name>
        <dbReference type="ChEBI" id="CHEBI:58121"/>
    </ligand>
</feature>
<dbReference type="GO" id="GO:0004751">
    <property type="term" value="F:ribose-5-phosphate isomerase activity"/>
    <property type="evidence" value="ECO:0007669"/>
    <property type="project" value="UniProtKB-EC"/>
</dbReference>
<evidence type="ECO:0000256" key="4">
    <source>
        <dbReference type="PIRSR" id="PIRSR005384-2"/>
    </source>
</evidence>
<dbReference type="EC" id="5.3.1.6" evidence="5"/>
<comment type="caution">
    <text evidence="5">The sequence shown here is derived from an EMBL/GenBank/DDBJ whole genome shotgun (WGS) entry which is preliminary data.</text>
</comment>
<feature type="binding site" evidence="4">
    <location>
        <position position="116"/>
    </location>
    <ligand>
        <name>D-ribulose 5-phosphate</name>
        <dbReference type="ChEBI" id="CHEBI:58121"/>
    </ligand>
</feature>
<feature type="active site" description="Proton acceptor" evidence="3">
    <location>
        <position position="72"/>
    </location>
</feature>
<evidence type="ECO:0000313" key="5">
    <source>
        <dbReference type="EMBL" id="KAA6301373.1"/>
    </source>
</evidence>
<dbReference type="InterPro" id="IPR004785">
    <property type="entry name" value="RpiB"/>
</dbReference>
<dbReference type="GO" id="GO:0019316">
    <property type="term" value="P:D-allose catabolic process"/>
    <property type="evidence" value="ECO:0007669"/>
    <property type="project" value="TreeGrafter"/>
</dbReference>
<dbReference type="Pfam" id="PF02502">
    <property type="entry name" value="LacAB_rpiB"/>
    <property type="match status" value="1"/>
</dbReference>
<evidence type="ECO:0000256" key="2">
    <source>
        <dbReference type="ARBA" id="ARBA00023235"/>
    </source>
</evidence>
<comment type="similarity">
    <text evidence="1">Belongs to the LacAB/RpiB family.</text>
</comment>
<keyword evidence="2 5" id="KW-0413">Isomerase</keyword>
<organism evidence="5 6">
    <name type="scientific">Candidatus Ordinivivax streblomastigis</name>
    <dbReference type="NCBI Taxonomy" id="2540710"/>
    <lineage>
        <taxon>Bacteria</taxon>
        <taxon>Pseudomonadati</taxon>
        <taxon>Bacteroidota</taxon>
        <taxon>Bacteroidia</taxon>
        <taxon>Bacteroidales</taxon>
        <taxon>Candidatus Ordinivivax</taxon>
    </lineage>
</organism>
<dbReference type="AlphaFoldDB" id="A0A5M8NYY7"/>
<evidence type="ECO:0000256" key="3">
    <source>
        <dbReference type="PIRSR" id="PIRSR005384-1"/>
    </source>
</evidence>
<dbReference type="NCBIfam" id="NF004051">
    <property type="entry name" value="PRK05571.1"/>
    <property type="match status" value="1"/>
</dbReference>
<dbReference type="InterPro" id="IPR003500">
    <property type="entry name" value="RpiB_LacA_LacB"/>
</dbReference>
<dbReference type="Gene3D" id="3.40.1400.10">
    <property type="entry name" value="Sugar-phosphate isomerase, RpiB/LacA/LacB"/>
    <property type="match status" value="1"/>
</dbReference>
<dbReference type="NCBIfam" id="TIGR01120">
    <property type="entry name" value="rpiB"/>
    <property type="match status" value="1"/>
</dbReference>
<dbReference type="SUPFAM" id="SSF89623">
    <property type="entry name" value="Ribose/Galactose isomerase RpiB/AlsB"/>
    <property type="match status" value="1"/>
</dbReference>
<gene>
    <name evidence="5" type="ORF">EZS26_002462</name>
</gene>
<feature type="binding site" evidence="4">
    <location>
        <position position="143"/>
    </location>
    <ligand>
        <name>D-ribulose 5-phosphate</name>
        <dbReference type="ChEBI" id="CHEBI:58121"/>
    </ligand>
</feature>
<feature type="binding site" evidence="4">
    <location>
        <begin position="15"/>
        <end position="16"/>
    </location>
    <ligand>
        <name>D-ribulose 5-phosphate</name>
        <dbReference type="ChEBI" id="CHEBI:58121"/>
    </ligand>
</feature>